<name>A0ABV8V2H9_9GAMM</name>
<dbReference type="EMBL" id="JBHSCX010000003">
    <property type="protein sequence ID" value="MFC4361679.1"/>
    <property type="molecule type" value="Genomic_DNA"/>
</dbReference>
<protein>
    <submittedName>
        <fullName evidence="2">GreA/GreB family elongation factor</fullName>
    </submittedName>
</protein>
<dbReference type="InterPro" id="IPR036953">
    <property type="entry name" value="GreA/GreB_C_sf"/>
</dbReference>
<sequence>MKQRKNSSVYLKKSDYLKLINLLKVEFNSDAIRALEDEIDRAKIIADDSIGTDIVCIDSLVTFLDIDSEKEITVQLVMPADASIENSKISILSPIGSALIGLKKHGYIEWPMPTGKIRRMCITEVAHQNNGITQ</sequence>
<dbReference type="GO" id="GO:0003746">
    <property type="term" value="F:translation elongation factor activity"/>
    <property type="evidence" value="ECO:0007669"/>
    <property type="project" value="UniProtKB-KW"/>
</dbReference>
<gene>
    <name evidence="2" type="ORF">ACFOX3_05150</name>
</gene>
<dbReference type="RefSeq" id="WP_290259379.1">
    <property type="nucleotide sequence ID" value="NZ_JAUFQG010000004.1"/>
</dbReference>
<accession>A0ABV8V2H9</accession>
<keyword evidence="2" id="KW-0648">Protein biosynthesis</keyword>
<dbReference type="PANTHER" id="PTHR30437:SF5">
    <property type="entry name" value="REGULATOR OF NUCLEOSIDE DIPHOSPHATE KINASE"/>
    <property type="match status" value="1"/>
</dbReference>
<evidence type="ECO:0000259" key="1">
    <source>
        <dbReference type="Pfam" id="PF01272"/>
    </source>
</evidence>
<dbReference type="Gene3D" id="3.10.50.30">
    <property type="entry name" value="Transcription elongation factor, GreA/GreB, C-terminal domain"/>
    <property type="match status" value="1"/>
</dbReference>
<feature type="domain" description="Transcription elongation factor GreA/GreB C-terminal" evidence="1">
    <location>
        <begin position="52"/>
        <end position="125"/>
    </location>
</feature>
<evidence type="ECO:0000313" key="3">
    <source>
        <dbReference type="Proteomes" id="UP001595840"/>
    </source>
</evidence>
<dbReference type="Pfam" id="PF01272">
    <property type="entry name" value="GreA_GreB"/>
    <property type="match status" value="1"/>
</dbReference>
<dbReference type="InterPro" id="IPR023459">
    <property type="entry name" value="Tscrpt_elong_fac_GreA/B_fam"/>
</dbReference>
<proteinExistence type="predicted"/>
<dbReference type="Proteomes" id="UP001595840">
    <property type="component" value="Unassembled WGS sequence"/>
</dbReference>
<reference evidence="3" key="1">
    <citation type="journal article" date="2019" name="Int. J. Syst. Evol. Microbiol.">
        <title>The Global Catalogue of Microorganisms (GCM) 10K type strain sequencing project: providing services to taxonomists for standard genome sequencing and annotation.</title>
        <authorList>
            <consortium name="The Broad Institute Genomics Platform"/>
            <consortium name="The Broad Institute Genome Sequencing Center for Infectious Disease"/>
            <person name="Wu L."/>
            <person name="Ma J."/>
        </authorList>
    </citation>
    <scope>NUCLEOTIDE SEQUENCE [LARGE SCALE GENOMIC DNA]</scope>
    <source>
        <strain evidence="3">CECT 8570</strain>
    </source>
</reference>
<organism evidence="2 3">
    <name type="scientific">Simiduia curdlanivorans</name>
    <dbReference type="NCBI Taxonomy" id="1492769"/>
    <lineage>
        <taxon>Bacteria</taxon>
        <taxon>Pseudomonadati</taxon>
        <taxon>Pseudomonadota</taxon>
        <taxon>Gammaproteobacteria</taxon>
        <taxon>Cellvibrionales</taxon>
        <taxon>Cellvibrionaceae</taxon>
        <taxon>Simiduia</taxon>
    </lineage>
</organism>
<comment type="caution">
    <text evidence="2">The sequence shown here is derived from an EMBL/GenBank/DDBJ whole genome shotgun (WGS) entry which is preliminary data.</text>
</comment>
<keyword evidence="3" id="KW-1185">Reference proteome</keyword>
<dbReference type="PANTHER" id="PTHR30437">
    <property type="entry name" value="TRANSCRIPTION ELONGATION FACTOR GREA"/>
    <property type="match status" value="1"/>
</dbReference>
<dbReference type="SUPFAM" id="SSF54534">
    <property type="entry name" value="FKBP-like"/>
    <property type="match status" value="1"/>
</dbReference>
<evidence type="ECO:0000313" key="2">
    <source>
        <dbReference type="EMBL" id="MFC4361679.1"/>
    </source>
</evidence>
<keyword evidence="2" id="KW-0251">Elongation factor</keyword>
<dbReference type="InterPro" id="IPR001437">
    <property type="entry name" value="Tscrpt_elong_fac_GreA/B_C"/>
</dbReference>